<keyword evidence="1" id="KW-1133">Transmembrane helix</keyword>
<reference evidence="3" key="2">
    <citation type="submission" date="2023-05" db="EMBL/GenBank/DDBJ databases">
        <authorList>
            <consortium name="Lawrence Berkeley National Laboratory"/>
            <person name="Steindorff A."/>
            <person name="Hensen N."/>
            <person name="Bonometti L."/>
            <person name="Westerberg I."/>
            <person name="Brannstrom I.O."/>
            <person name="Guillou S."/>
            <person name="Cros-Aarteil S."/>
            <person name="Calhoun S."/>
            <person name="Haridas S."/>
            <person name="Kuo A."/>
            <person name="Mondo S."/>
            <person name="Pangilinan J."/>
            <person name="Riley R."/>
            <person name="Labutti K."/>
            <person name="Andreopoulos B."/>
            <person name="Lipzen A."/>
            <person name="Chen C."/>
            <person name="Yanf M."/>
            <person name="Daum C."/>
            <person name="Ng V."/>
            <person name="Clum A."/>
            <person name="Ohm R."/>
            <person name="Martin F."/>
            <person name="Silar P."/>
            <person name="Natvig D."/>
            <person name="Lalanne C."/>
            <person name="Gautier V."/>
            <person name="Ament-Velasquez S.L."/>
            <person name="Kruys A."/>
            <person name="Hutchinson M.I."/>
            <person name="Powell A.J."/>
            <person name="Barry K."/>
            <person name="Miller A.N."/>
            <person name="Grigoriev I.V."/>
            <person name="Debuchy R."/>
            <person name="Gladieux P."/>
            <person name="Thoren M.H."/>
            <person name="Johannesson H."/>
        </authorList>
    </citation>
    <scope>NUCLEOTIDE SEQUENCE</scope>
    <source>
        <strain evidence="3">CBS 990.96</strain>
    </source>
</reference>
<keyword evidence="2" id="KW-0732">Signal</keyword>
<reference evidence="3" key="1">
    <citation type="journal article" date="2023" name="Mol. Phylogenet. Evol.">
        <title>Genome-scale phylogeny and comparative genomics of the fungal order Sordariales.</title>
        <authorList>
            <person name="Hensen N."/>
            <person name="Bonometti L."/>
            <person name="Westerberg I."/>
            <person name="Brannstrom I.O."/>
            <person name="Guillou S."/>
            <person name="Cros-Aarteil S."/>
            <person name="Calhoun S."/>
            <person name="Haridas S."/>
            <person name="Kuo A."/>
            <person name="Mondo S."/>
            <person name="Pangilinan J."/>
            <person name="Riley R."/>
            <person name="LaButti K."/>
            <person name="Andreopoulos B."/>
            <person name="Lipzen A."/>
            <person name="Chen C."/>
            <person name="Yan M."/>
            <person name="Daum C."/>
            <person name="Ng V."/>
            <person name="Clum A."/>
            <person name="Steindorff A."/>
            <person name="Ohm R.A."/>
            <person name="Martin F."/>
            <person name="Silar P."/>
            <person name="Natvig D.O."/>
            <person name="Lalanne C."/>
            <person name="Gautier V."/>
            <person name="Ament-Velasquez S.L."/>
            <person name="Kruys A."/>
            <person name="Hutchinson M.I."/>
            <person name="Powell A.J."/>
            <person name="Barry K."/>
            <person name="Miller A.N."/>
            <person name="Grigoriev I.V."/>
            <person name="Debuchy R."/>
            <person name="Gladieux P."/>
            <person name="Hiltunen Thoren M."/>
            <person name="Johannesson H."/>
        </authorList>
    </citation>
    <scope>NUCLEOTIDE SEQUENCE</scope>
    <source>
        <strain evidence="3">CBS 990.96</strain>
    </source>
</reference>
<dbReference type="AlphaFoldDB" id="A0AAN7BUF3"/>
<name>A0AAN7BUF3_9PEZI</name>
<comment type="caution">
    <text evidence="3">The sequence shown here is derived from an EMBL/GenBank/DDBJ whole genome shotgun (WGS) entry which is preliminary data.</text>
</comment>
<evidence type="ECO:0000256" key="1">
    <source>
        <dbReference type="SAM" id="Phobius"/>
    </source>
</evidence>
<feature type="transmembrane region" description="Helical" evidence="1">
    <location>
        <begin position="35"/>
        <end position="57"/>
    </location>
</feature>
<sequence length="146" mass="16588">MGGWRCWWGLVFVFPFWSFPSSSDGRREGHGVDFVFSMTECVGLYCETVLLVFLYYLSFFTFYFCEQEAFGLLGGWYHDLIFFSVVVVVFRGGVGVGVVTWFLVLYSPVPLFNCITMKRYQYLYEASCLPKTLLGGLGCAGNPCLS</sequence>
<dbReference type="EMBL" id="MU865304">
    <property type="protein sequence ID" value="KAK4229784.1"/>
    <property type="molecule type" value="Genomic_DNA"/>
</dbReference>
<evidence type="ECO:0000256" key="2">
    <source>
        <dbReference type="SAM" id="SignalP"/>
    </source>
</evidence>
<accession>A0AAN7BUF3</accession>
<feature type="chain" id="PRO_5042815173" description="Transmembrane protein" evidence="2">
    <location>
        <begin position="26"/>
        <end position="146"/>
    </location>
</feature>
<keyword evidence="4" id="KW-1185">Reference proteome</keyword>
<protein>
    <recommendedName>
        <fullName evidence="5">Transmembrane protein</fullName>
    </recommendedName>
</protein>
<dbReference type="Proteomes" id="UP001301958">
    <property type="component" value="Unassembled WGS sequence"/>
</dbReference>
<keyword evidence="1" id="KW-0472">Membrane</keyword>
<organism evidence="3 4">
    <name type="scientific">Podospora fimiseda</name>
    <dbReference type="NCBI Taxonomy" id="252190"/>
    <lineage>
        <taxon>Eukaryota</taxon>
        <taxon>Fungi</taxon>
        <taxon>Dikarya</taxon>
        <taxon>Ascomycota</taxon>
        <taxon>Pezizomycotina</taxon>
        <taxon>Sordariomycetes</taxon>
        <taxon>Sordariomycetidae</taxon>
        <taxon>Sordariales</taxon>
        <taxon>Podosporaceae</taxon>
        <taxon>Podospora</taxon>
    </lineage>
</organism>
<evidence type="ECO:0000313" key="3">
    <source>
        <dbReference type="EMBL" id="KAK4229784.1"/>
    </source>
</evidence>
<proteinExistence type="predicted"/>
<keyword evidence="1" id="KW-0812">Transmembrane</keyword>
<feature type="transmembrane region" description="Helical" evidence="1">
    <location>
        <begin position="96"/>
        <end position="115"/>
    </location>
</feature>
<evidence type="ECO:0000313" key="4">
    <source>
        <dbReference type="Proteomes" id="UP001301958"/>
    </source>
</evidence>
<gene>
    <name evidence="3" type="ORF">QBC38DRAFT_76513</name>
</gene>
<feature type="signal peptide" evidence="2">
    <location>
        <begin position="1"/>
        <end position="25"/>
    </location>
</feature>
<evidence type="ECO:0008006" key="5">
    <source>
        <dbReference type="Google" id="ProtNLM"/>
    </source>
</evidence>